<sequence length="339" mass="38266">MSEDDATGPVTQKPVSGLQVGVVISLVFLAGIACYVAAYLLFPLGFWHGFFHSAGEALVVAFLVAILGDLYLRFRSREEAVRRGVQEAIAEIFGFLGPSQPRPLQEAVKEFGKQAYYAHEVSWRLTFDWKDDSKRVVRVLLSEHHTAHNLDPYGLVPTGRAWVMESTFGEDSSFLAYRVECAQARIGDVDLRGQDLAPYVLPERHGKVELDLDRMWRERGKGRRIDYGMDYSVAVQTQVFRDSSSSLPLTLSMFAISLNVEFDGNALNDLSFSLFVPSQLVRQKGTKPDHWRFVGRNTGGRIHREWRSVTPWQAVIVSWWPSPPIEPEVPDPALENRSQ</sequence>
<gene>
    <name evidence="2" type="ORF">B0I31_105147</name>
</gene>
<protein>
    <submittedName>
        <fullName evidence="2">Uncharacterized protein</fullName>
    </submittedName>
</protein>
<feature type="transmembrane region" description="Helical" evidence="1">
    <location>
        <begin position="54"/>
        <end position="72"/>
    </location>
</feature>
<dbReference type="RefSeq" id="WP_146173854.1">
    <property type="nucleotide sequence ID" value="NZ_PYAX01000005.1"/>
</dbReference>
<keyword evidence="1" id="KW-0472">Membrane</keyword>
<keyword evidence="1" id="KW-1133">Transmembrane helix</keyword>
<keyword evidence="3" id="KW-1185">Reference proteome</keyword>
<keyword evidence="1" id="KW-0812">Transmembrane</keyword>
<evidence type="ECO:0000313" key="3">
    <source>
        <dbReference type="Proteomes" id="UP000241118"/>
    </source>
</evidence>
<dbReference type="AlphaFoldDB" id="A0A2P8I9N7"/>
<evidence type="ECO:0000313" key="2">
    <source>
        <dbReference type="EMBL" id="PSL55189.1"/>
    </source>
</evidence>
<feature type="transmembrane region" description="Helical" evidence="1">
    <location>
        <begin position="20"/>
        <end position="42"/>
    </location>
</feature>
<dbReference type="Proteomes" id="UP000241118">
    <property type="component" value="Unassembled WGS sequence"/>
</dbReference>
<organism evidence="2 3">
    <name type="scientific">Saccharothrix carnea</name>
    <dbReference type="NCBI Taxonomy" id="1280637"/>
    <lineage>
        <taxon>Bacteria</taxon>
        <taxon>Bacillati</taxon>
        <taxon>Actinomycetota</taxon>
        <taxon>Actinomycetes</taxon>
        <taxon>Pseudonocardiales</taxon>
        <taxon>Pseudonocardiaceae</taxon>
        <taxon>Saccharothrix</taxon>
    </lineage>
</organism>
<name>A0A2P8I9N7_SACCR</name>
<proteinExistence type="predicted"/>
<comment type="caution">
    <text evidence="2">The sequence shown here is derived from an EMBL/GenBank/DDBJ whole genome shotgun (WGS) entry which is preliminary data.</text>
</comment>
<reference evidence="2 3" key="1">
    <citation type="submission" date="2018-03" db="EMBL/GenBank/DDBJ databases">
        <title>Genomic Encyclopedia of Type Strains, Phase III (KMG-III): the genomes of soil and plant-associated and newly described type strains.</title>
        <authorList>
            <person name="Whitman W."/>
        </authorList>
    </citation>
    <scope>NUCLEOTIDE SEQUENCE [LARGE SCALE GENOMIC DNA]</scope>
    <source>
        <strain evidence="2 3">CGMCC 4.7097</strain>
    </source>
</reference>
<evidence type="ECO:0000256" key="1">
    <source>
        <dbReference type="SAM" id="Phobius"/>
    </source>
</evidence>
<dbReference type="OrthoDB" id="570524at2"/>
<accession>A0A2P8I9N7</accession>
<dbReference type="EMBL" id="PYAX01000005">
    <property type="protein sequence ID" value="PSL55189.1"/>
    <property type="molecule type" value="Genomic_DNA"/>
</dbReference>